<accession>A0ABU1WCP7</accession>
<sequence>MPIKRLSDAQLAHFDTEYVTPLLWRGLTRRIDAAFPHGDIRFLDVGGGSGRFTDRLLAAYPQAHGTILDNSPLLLGKNTPHARKRLIEDSAEHLIRIDRRYDLVFFNWVLHHLVGDDYRQSLAHIDHALRAATGLLTSRGRISVFENIYDGLIVGNAPSRIIFGLTSAKAIAPLIHRLGANTARVGVCFQSRAGWQRILSSAGIDSLEYESDSQKHIPWTWRAFLHVGELRCGMFWGTSMLNASRGLAGPAPLLAMARAAQRVR</sequence>
<comment type="caution">
    <text evidence="2">The sequence shown here is derived from an EMBL/GenBank/DDBJ whole genome shotgun (WGS) entry which is preliminary data.</text>
</comment>
<evidence type="ECO:0000259" key="1">
    <source>
        <dbReference type="Pfam" id="PF08242"/>
    </source>
</evidence>
<dbReference type="InterPro" id="IPR029063">
    <property type="entry name" value="SAM-dependent_MTases_sf"/>
</dbReference>
<dbReference type="RefSeq" id="WP_310062993.1">
    <property type="nucleotide sequence ID" value="NZ_JAVDVY010000002.1"/>
</dbReference>
<dbReference type="CDD" id="cd02440">
    <property type="entry name" value="AdoMet_MTases"/>
    <property type="match status" value="1"/>
</dbReference>
<protein>
    <submittedName>
        <fullName evidence="2">SAM-dependent methyltransferase</fullName>
    </submittedName>
</protein>
<organism evidence="2 3">
    <name type="scientific">Lysobacter niastensis</name>
    <dbReference type="NCBI Taxonomy" id="380629"/>
    <lineage>
        <taxon>Bacteria</taxon>
        <taxon>Pseudomonadati</taxon>
        <taxon>Pseudomonadota</taxon>
        <taxon>Gammaproteobacteria</taxon>
        <taxon>Lysobacterales</taxon>
        <taxon>Lysobacteraceae</taxon>
        <taxon>Lysobacter</taxon>
    </lineage>
</organism>
<evidence type="ECO:0000313" key="2">
    <source>
        <dbReference type="EMBL" id="MDR7135365.1"/>
    </source>
</evidence>
<feature type="domain" description="Methyltransferase type 12" evidence="1">
    <location>
        <begin position="43"/>
        <end position="131"/>
    </location>
</feature>
<dbReference type="EMBL" id="JAVDVY010000002">
    <property type="protein sequence ID" value="MDR7135365.1"/>
    <property type="molecule type" value="Genomic_DNA"/>
</dbReference>
<reference evidence="2 3" key="1">
    <citation type="submission" date="2023-07" db="EMBL/GenBank/DDBJ databases">
        <title>Sorghum-associated microbial communities from plants grown in Nebraska, USA.</title>
        <authorList>
            <person name="Schachtman D."/>
        </authorList>
    </citation>
    <scope>NUCLEOTIDE SEQUENCE [LARGE SCALE GENOMIC DNA]</scope>
    <source>
        <strain evidence="2 3">BE198</strain>
    </source>
</reference>
<dbReference type="GO" id="GO:0032259">
    <property type="term" value="P:methylation"/>
    <property type="evidence" value="ECO:0007669"/>
    <property type="project" value="UniProtKB-KW"/>
</dbReference>
<dbReference type="InterPro" id="IPR013217">
    <property type="entry name" value="Methyltransf_12"/>
</dbReference>
<keyword evidence="2" id="KW-0489">Methyltransferase</keyword>
<name>A0ABU1WCP7_9GAMM</name>
<dbReference type="Gene3D" id="3.40.50.150">
    <property type="entry name" value="Vaccinia Virus protein VP39"/>
    <property type="match status" value="1"/>
</dbReference>
<keyword evidence="3" id="KW-1185">Reference proteome</keyword>
<dbReference type="GO" id="GO:0008168">
    <property type="term" value="F:methyltransferase activity"/>
    <property type="evidence" value="ECO:0007669"/>
    <property type="project" value="UniProtKB-KW"/>
</dbReference>
<dbReference type="Proteomes" id="UP001251524">
    <property type="component" value="Unassembled WGS sequence"/>
</dbReference>
<dbReference type="SUPFAM" id="SSF53335">
    <property type="entry name" value="S-adenosyl-L-methionine-dependent methyltransferases"/>
    <property type="match status" value="1"/>
</dbReference>
<proteinExistence type="predicted"/>
<gene>
    <name evidence="2" type="ORF">J2X06_002574</name>
</gene>
<keyword evidence="2" id="KW-0808">Transferase</keyword>
<dbReference type="Pfam" id="PF08242">
    <property type="entry name" value="Methyltransf_12"/>
    <property type="match status" value="1"/>
</dbReference>
<evidence type="ECO:0000313" key="3">
    <source>
        <dbReference type="Proteomes" id="UP001251524"/>
    </source>
</evidence>